<accession>K3X7D3</accession>
<organism evidence="1 2">
    <name type="scientific">Globisporangium ultimum (strain ATCC 200006 / CBS 805.95 / DAOM BR144)</name>
    <name type="common">Pythium ultimum</name>
    <dbReference type="NCBI Taxonomy" id="431595"/>
    <lineage>
        <taxon>Eukaryota</taxon>
        <taxon>Sar</taxon>
        <taxon>Stramenopiles</taxon>
        <taxon>Oomycota</taxon>
        <taxon>Peronosporomycetes</taxon>
        <taxon>Pythiales</taxon>
        <taxon>Pythiaceae</taxon>
        <taxon>Globisporangium</taxon>
    </lineage>
</organism>
<keyword evidence="2" id="KW-1185">Reference proteome</keyword>
<protein>
    <submittedName>
        <fullName evidence="1">Uncharacterized protein</fullName>
    </submittedName>
</protein>
<dbReference type="VEuPathDB" id="FungiDB:PYU1_G013105"/>
<proteinExistence type="predicted"/>
<dbReference type="AlphaFoldDB" id="K3X7D3"/>
<dbReference type="InParanoid" id="K3X7D3"/>
<name>K3X7D3_GLOUD</name>
<evidence type="ECO:0000313" key="1">
    <source>
        <dbReference type="EnsemblProtists" id="PYU1_T013132"/>
    </source>
</evidence>
<dbReference type="Proteomes" id="UP000019132">
    <property type="component" value="Unassembled WGS sequence"/>
</dbReference>
<dbReference type="EnsemblProtists" id="PYU1_T013132">
    <property type="protein sequence ID" value="PYU1_T013132"/>
    <property type="gene ID" value="PYU1_G013105"/>
</dbReference>
<reference evidence="2" key="1">
    <citation type="journal article" date="2010" name="Genome Biol.">
        <title>Genome sequence of the necrotrophic plant pathogen Pythium ultimum reveals original pathogenicity mechanisms and effector repertoire.</title>
        <authorList>
            <person name="Levesque C.A."/>
            <person name="Brouwer H."/>
            <person name="Cano L."/>
            <person name="Hamilton J.P."/>
            <person name="Holt C."/>
            <person name="Huitema E."/>
            <person name="Raffaele S."/>
            <person name="Robideau G.P."/>
            <person name="Thines M."/>
            <person name="Win J."/>
            <person name="Zerillo M.M."/>
            <person name="Beakes G.W."/>
            <person name="Boore J.L."/>
            <person name="Busam D."/>
            <person name="Dumas B."/>
            <person name="Ferriera S."/>
            <person name="Fuerstenberg S.I."/>
            <person name="Gachon C.M."/>
            <person name="Gaulin E."/>
            <person name="Govers F."/>
            <person name="Grenville-Briggs L."/>
            <person name="Horner N."/>
            <person name="Hostetler J."/>
            <person name="Jiang R.H."/>
            <person name="Johnson J."/>
            <person name="Krajaejun T."/>
            <person name="Lin H."/>
            <person name="Meijer H.J."/>
            <person name="Moore B."/>
            <person name="Morris P."/>
            <person name="Phuntmart V."/>
            <person name="Puiu D."/>
            <person name="Shetty J."/>
            <person name="Stajich J.E."/>
            <person name="Tripathy S."/>
            <person name="Wawra S."/>
            <person name="van West P."/>
            <person name="Whitty B.R."/>
            <person name="Coutinho P.M."/>
            <person name="Henrissat B."/>
            <person name="Martin F."/>
            <person name="Thomas P.D."/>
            <person name="Tyler B.M."/>
            <person name="De Vries R.P."/>
            <person name="Kamoun S."/>
            <person name="Yandell M."/>
            <person name="Tisserat N."/>
            <person name="Buell C.R."/>
        </authorList>
    </citation>
    <scope>NUCLEOTIDE SEQUENCE</scope>
    <source>
        <strain evidence="2">DAOM:BR144</strain>
    </source>
</reference>
<reference evidence="2" key="2">
    <citation type="submission" date="2010-04" db="EMBL/GenBank/DDBJ databases">
        <authorList>
            <person name="Buell R."/>
            <person name="Hamilton J."/>
            <person name="Hostetler J."/>
        </authorList>
    </citation>
    <scope>NUCLEOTIDE SEQUENCE [LARGE SCALE GENOMIC DNA]</scope>
    <source>
        <strain evidence="2">DAOM:BR144</strain>
    </source>
</reference>
<dbReference type="OMA" id="AMTYYRF"/>
<evidence type="ECO:0000313" key="2">
    <source>
        <dbReference type="Proteomes" id="UP000019132"/>
    </source>
</evidence>
<dbReference type="HOGENOM" id="CLU_063366_0_0_1"/>
<sequence length="236" mass="25870">MLHRLVARLDLPSYLPKPEEILDGVQWLRENPGLAAGVMVGLTSYSVAKYYELIPNADAEQQAEDEEETVTQEEIARSISAIQLGLLKVGFHSADTVDNLDSSTGSAYGLRRRTSSVFKPVGQDAHAAEDHASVTCCLQVQAGKYGVAYINESMAYYRMGMRFKLSRAAARAMARSSNKQHNTMTIERMLENAKHRFGGAVGRPLAASLASMIDTGVVFHTAEYLFFNDGEDDDGT</sequence>
<reference evidence="1" key="3">
    <citation type="submission" date="2015-02" db="UniProtKB">
        <authorList>
            <consortium name="EnsemblProtists"/>
        </authorList>
    </citation>
    <scope>IDENTIFICATION</scope>
    <source>
        <strain evidence="1">DAOM BR144</strain>
    </source>
</reference>
<dbReference type="eggNOG" id="ENOG502S7VY">
    <property type="taxonomic scope" value="Eukaryota"/>
</dbReference>
<dbReference type="EMBL" id="GL376577">
    <property type="status" value="NOT_ANNOTATED_CDS"/>
    <property type="molecule type" value="Genomic_DNA"/>
</dbReference>